<dbReference type="GO" id="GO:0005524">
    <property type="term" value="F:ATP binding"/>
    <property type="evidence" value="ECO:0007669"/>
    <property type="project" value="UniProtKB-UniRule"/>
</dbReference>
<dbReference type="Pfam" id="PF07714">
    <property type="entry name" value="PK_Tyr_Ser-Thr"/>
    <property type="match status" value="1"/>
</dbReference>
<dbReference type="SUPFAM" id="SSF56112">
    <property type="entry name" value="Protein kinase-like (PK-like)"/>
    <property type="match status" value="1"/>
</dbReference>
<evidence type="ECO:0000256" key="2">
    <source>
        <dbReference type="ARBA" id="ARBA00022679"/>
    </source>
</evidence>
<dbReference type="STRING" id="4540.A0A3L6QZL4"/>
<dbReference type="PANTHER" id="PTHR47983">
    <property type="entry name" value="PTO-INTERACTING PROTEIN 1-LIKE"/>
    <property type="match status" value="1"/>
</dbReference>
<dbReference type="InterPro" id="IPR052101">
    <property type="entry name" value="Plant_StressResp_Kinase"/>
</dbReference>
<dbReference type="PANTHER" id="PTHR47983:SF3">
    <property type="entry name" value="OS05G0135800 PROTEIN"/>
    <property type="match status" value="1"/>
</dbReference>
<evidence type="ECO:0000259" key="7">
    <source>
        <dbReference type="PROSITE" id="PS50011"/>
    </source>
</evidence>
<protein>
    <submittedName>
        <fullName evidence="8">Pto-interacting protein 1 isoform X1</fullName>
    </submittedName>
</protein>
<dbReference type="PROSITE" id="PS00107">
    <property type="entry name" value="PROTEIN_KINASE_ATP"/>
    <property type="match status" value="1"/>
</dbReference>
<name>A0A3L6QZL4_PANMI</name>
<feature type="binding site" evidence="6">
    <location>
        <position position="108"/>
    </location>
    <ligand>
        <name>ATP</name>
        <dbReference type="ChEBI" id="CHEBI:30616"/>
    </ligand>
</feature>
<dbReference type="GO" id="GO:0004672">
    <property type="term" value="F:protein kinase activity"/>
    <property type="evidence" value="ECO:0007669"/>
    <property type="project" value="InterPro"/>
</dbReference>
<dbReference type="InterPro" id="IPR017441">
    <property type="entry name" value="Protein_kinase_ATP_BS"/>
</dbReference>
<sequence>MEDYPAGSVEAENALVFAHQCLILENRQRPEMVEVADRLRKCMKDLQLCRREEMPESSGSIYPANPTKKEQPTQKITRNFSYDTLIGQGSHAEVFLGELKDSRKCAVKMLDYPDVEELDNEFLLKVQSISRLEHKNVVQLLSYCIEGNVRALVYEYSSRGSLHDILHGDEQ</sequence>
<dbReference type="PROSITE" id="PS50011">
    <property type="entry name" value="PROTEIN_KINASE_DOM"/>
    <property type="match status" value="1"/>
</dbReference>
<accession>A0A3L6QZL4</accession>
<dbReference type="InterPro" id="IPR001245">
    <property type="entry name" value="Ser-Thr/Tyr_kinase_cat_dom"/>
</dbReference>
<evidence type="ECO:0000256" key="5">
    <source>
        <dbReference type="ARBA" id="ARBA00022840"/>
    </source>
</evidence>
<dbReference type="Proteomes" id="UP000275267">
    <property type="component" value="Unassembled WGS sequence"/>
</dbReference>
<keyword evidence="1" id="KW-0597">Phosphoprotein</keyword>
<reference evidence="9" key="1">
    <citation type="journal article" date="2019" name="Nat. Commun.">
        <title>The genome of broomcorn millet.</title>
        <authorList>
            <person name="Zou C."/>
            <person name="Miki D."/>
            <person name="Li D."/>
            <person name="Tang Q."/>
            <person name="Xiao L."/>
            <person name="Rajput S."/>
            <person name="Deng P."/>
            <person name="Jia W."/>
            <person name="Huang R."/>
            <person name="Zhang M."/>
            <person name="Sun Y."/>
            <person name="Hu J."/>
            <person name="Fu X."/>
            <person name="Schnable P.S."/>
            <person name="Li F."/>
            <person name="Zhang H."/>
            <person name="Feng B."/>
            <person name="Zhu X."/>
            <person name="Liu R."/>
            <person name="Schnable J.C."/>
            <person name="Zhu J.-K."/>
            <person name="Zhang H."/>
        </authorList>
    </citation>
    <scope>NUCLEOTIDE SEQUENCE [LARGE SCALE GENOMIC DNA]</scope>
</reference>
<feature type="domain" description="Protein kinase" evidence="7">
    <location>
        <begin position="80"/>
        <end position="171"/>
    </location>
</feature>
<dbReference type="InterPro" id="IPR000719">
    <property type="entry name" value="Prot_kinase_dom"/>
</dbReference>
<dbReference type="OrthoDB" id="681355at2759"/>
<proteinExistence type="predicted"/>
<keyword evidence="3 6" id="KW-0547">Nucleotide-binding</keyword>
<evidence type="ECO:0000256" key="6">
    <source>
        <dbReference type="PROSITE-ProRule" id="PRU10141"/>
    </source>
</evidence>
<evidence type="ECO:0000313" key="8">
    <source>
        <dbReference type="EMBL" id="RLM92454.1"/>
    </source>
</evidence>
<dbReference type="InterPro" id="IPR011009">
    <property type="entry name" value="Kinase-like_dom_sf"/>
</dbReference>
<organism evidence="8 9">
    <name type="scientific">Panicum miliaceum</name>
    <name type="common">Proso millet</name>
    <name type="synonym">Broomcorn millet</name>
    <dbReference type="NCBI Taxonomy" id="4540"/>
    <lineage>
        <taxon>Eukaryota</taxon>
        <taxon>Viridiplantae</taxon>
        <taxon>Streptophyta</taxon>
        <taxon>Embryophyta</taxon>
        <taxon>Tracheophyta</taxon>
        <taxon>Spermatophyta</taxon>
        <taxon>Magnoliopsida</taxon>
        <taxon>Liliopsida</taxon>
        <taxon>Poales</taxon>
        <taxon>Poaceae</taxon>
        <taxon>PACMAD clade</taxon>
        <taxon>Panicoideae</taxon>
        <taxon>Panicodae</taxon>
        <taxon>Paniceae</taxon>
        <taxon>Panicinae</taxon>
        <taxon>Panicum</taxon>
        <taxon>Panicum sect. Panicum</taxon>
    </lineage>
</organism>
<comment type="caution">
    <text evidence="8">The sequence shown here is derived from an EMBL/GenBank/DDBJ whole genome shotgun (WGS) entry which is preliminary data.</text>
</comment>
<keyword evidence="4" id="KW-0418">Kinase</keyword>
<evidence type="ECO:0000256" key="1">
    <source>
        <dbReference type="ARBA" id="ARBA00022553"/>
    </source>
</evidence>
<evidence type="ECO:0000313" key="9">
    <source>
        <dbReference type="Proteomes" id="UP000275267"/>
    </source>
</evidence>
<dbReference type="EMBL" id="PQIB02000010">
    <property type="protein sequence ID" value="RLM92454.1"/>
    <property type="molecule type" value="Genomic_DNA"/>
</dbReference>
<keyword evidence="5 6" id="KW-0067">ATP-binding</keyword>
<evidence type="ECO:0000256" key="4">
    <source>
        <dbReference type="ARBA" id="ARBA00022777"/>
    </source>
</evidence>
<dbReference type="AlphaFoldDB" id="A0A3L6QZL4"/>
<gene>
    <name evidence="8" type="ORF">C2845_PM08G11450</name>
</gene>
<keyword evidence="2" id="KW-0808">Transferase</keyword>
<evidence type="ECO:0000256" key="3">
    <source>
        <dbReference type="ARBA" id="ARBA00022741"/>
    </source>
</evidence>
<keyword evidence="9" id="KW-1185">Reference proteome</keyword>
<dbReference type="Gene3D" id="3.30.200.20">
    <property type="entry name" value="Phosphorylase Kinase, domain 1"/>
    <property type="match status" value="1"/>
</dbReference>